<dbReference type="Pfam" id="PF04828">
    <property type="entry name" value="GFA"/>
    <property type="match status" value="1"/>
</dbReference>
<dbReference type="EMBL" id="CAUWAG010000006">
    <property type="protein sequence ID" value="CAJ2503616.1"/>
    <property type="molecule type" value="Genomic_DNA"/>
</dbReference>
<comment type="similarity">
    <text evidence="1">Belongs to the Gfa family.</text>
</comment>
<protein>
    <submittedName>
        <fullName evidence="7">Uu.00g110100.m01.CDS01</fullName>
    </submittedName>
</protein>
<name>A0AAI8YGD3_9PEZI</name>
<dbReference type="AlphaFoldDB" id="A0AAI8YGD3"/>
<evidence type="ECO:0000256" key="1">
    <source>
        <dbReference type="ARBA" id="ARBA00005495"/>
    </source>
</evidence>
<dbReference type="InterPro" id="IPR006913">
    <property type="entry name" value="CENP-V/GFA"/>
</dbReference>
<feature type="domain" description="CENP-V/GFA" evidence="6">
    <location>
        <begin position="4"/>
        <end position="128"/>
    </location>
</feature>
<proteinExistence type="inferred from homology"/>
<keyword evidence="8" id="KW-1185">Reference proteome</keyword>
<reference evidence="7" key="1">
    <citation type="submission" date="2023-10" db="EMBL/GenBank/DDBJ databases">
        <authorList>
            <person name="Hackl T."/>
        </authorList>
    </citation>
    <scope>NUCLEOTIDE SEQUENCE</scope>
</reference>
<dbReference type="Proteomes" id="UP001295740">
    <property type="component" value="Unassembled WGS sequence"/>
</dbReference>
<keyword evidence="3" id="KW-0862">Zinc</keyword>
<accession>A0AAI8YGD3</accession>
<dbReference type="PANTHER" id="PTHR33337">
    <property type="entry name" value="GFA DOMAIN-CONTAINING PROTEIN"/>
    <property type="match status" value="1"/>
</dbReference>
<organism evidence="7 8">
    <name type="scientific">Anthostomella pinea</name>
    <dbReference type="NCBI Taxonomy" id="933095"/>
    <lineage>
        <taxon>Eukaryota</taxon>
        <taxon>Fungi</taxon>
        <taxon>Dikarya</taxon>
        <taxon>Ascomycota</taxon>
        <taxon>Pezizomycotina</taxon>
        <taxon>Sordariomycetes</taxon>
        <taxon>Xylariomycetidae</taxon>
        <taxon>Xylariales</taxon>
        <taxon>Xylariaceae</taxon>
        <taxon>Anthostomella</taxon>
    </lineage>
</organism>
<feature type="region of interest" description="Disordered" evidence="5">
    <location>
        <begin position="171"/>
        <end position="207"/>
    </location>
</feature>
<evidence type="ECO:0000256" key="5">
    <source>
        <dbReference type="SAM" id="MobiDB-lite"/>
    </source>
</evidence>
<gene>
    <name evidence="7" type="ORF">KHLLAP_LOCUS4084</name>
</gene>
<evidence type="ECO:0000256" key="2">
    <source>
        <dbReference type="ARBA" id="ARBA00022723"/>
    </source>
</evidence>
<dbReference type="SUPFAM" id="SSF51316">
    <property type="entry name" value="Mss4-like"/>
    <property type="match status" value="1"/>
</dbReference>
<evidence type="ECO:0000256" key="3">
    <source>
        <dbReference type="ARBA" id="ARBA00022833"/>
    </source>
</evidence>
<dbReference type="GO" id="GO:0046872">
    <property type="term" value="F:metal ion binding"/>
    <property type="evidence" value="ECO:0007669"/>
    <property type="project" value="UniProtKB-KW"/>
</dbReference>
<dbReference type="Gene3D" id="3.90.1590.10">
    <property type="entry name" value="glutathione-dependent formaldehyde- activating enzyme (gfa)"/>
    <property type="match status" value="1"/>
</dbReference>
<sequence length="207" mass="22555">MSRHTQVSITCHCGTVEQIVSLGPKTTTGPRNINLCHCHTCRHTTGLLCVSYMGIERPQPLIGLAAYQSSTSCRFFCGTCGCHVFRRDDSSDDDEVGEGAVRERWTVATGVVVGRVDRRDGSGNEGVEAEPMMGYARYLNTSSTKDGGLSVFLRSDEGLNESEVCEHWGTPYRDTLRRSSSPDTHDEKSENISAESEGGKTLSASCH</sequence>
<comment type="caution">
    <text evidence="7">The sequence shown here is derived from an EMBL/GenBank/DDBJ whole genome shotgun (WGS) entry which is preliminary data.</text>
</comment>
<dbReference type="InterPro" id="IPR011057">
    <property type="entry name" value="Mss4-like_sf"/>
</dbReference>
<evidence type="ECO:0000313" key="7">
    <source>
        <dbReference type="EMBL" id="CAJ2503616.1"/>
    </source>
</evidence>
<evidence type="ECO:0000313" key="8">
    <source>
        <dbReference type="Proteomes" id="UP001295740"/>
    </source>
</evidence>
<keyword evidence="4" id="KW-0456">Lyase</keyword>
<keyword evidence="2" id="KW-0479">Metal-binding</keyword>
<evidence type="ECO:0000259" key="6">
    <source>
        <dbReference type="PROSITE" id="PS51891"/>
    </source>
</evidence>
<dbReference type="PANTHER" id="PTHR33337:SF32">
    <property type="entry name" value="DUF636 DOMAIN PROTEIN (AFU_ORTHOLOGUE AFUA_7G04120)"/>
    <property type="match status" value="1"/>
</dbReference>
<dbReference type="PROSITE" id="PS51891">
    <property type="entry name" value="CENP_V_GFA"/>
    <property type="match status" value="1"/>
</dbReference>
<evidence type="ECO:0000256" key="4">
    <source>
        <dbReference type="ARBA" id="ARBA00023239"/>
    </source>
</evidence>
<dbReference type="GO" id="GO:0016846">
    <property type="term" value="F:carbon-sulfur lyase activity"/>
    <property type="evidence" value="ECO:0007669"/>
    <property type="project" value="InterPro"/>
</dbReference>